<proteinExistence type="predicted"/>
<name>A0ABV4MME3_9VIBR</name>
<dbReference type="Proteomes" id="UP001569151">
    <property type="component" value="Unassembled WGS sequence"/>
</dbReference>
<evidence type="ECO:0000313" key="1">
    <source>
        <dbReference type="EMBL" id="MEZ8210743.1"/>
    </source>
</evidence>
<keyword evidence="2" id="KW-1185">Reference proteome</keyword>
<gene>
    <name evidence="1" type="ORF">ACED39_18390</name>
</gene>
<organism evidence="1 2">
    <name type="scientific">Vibrio bivalvicida</name>
    <dbReference type="NCBI Taxonomy" id="1276888"/>
    <lineage>
        <taxon>Bacteria</taxon>
        <taxon>Pseudomonadati</taxon>
        <taxon>Pseudomonadota</taxon>
        <taxon>Gammaproteobacteria</taxon>
        <taxon>Vibrionales</taxon>
        <taxon>Vibrionaceae</taxon>
        <taxon>Vibrio</taxon>
        <taxon>Vibrio oreintalis group</taxon>
    </lineage>
</organism>
<dbReference type="RefSeq" id="WP_371719364.1">
    <property type="nucleotide sequence ID" value="NZ_JBGOOF010000022.1"/>
</dbReference>
<sequence>MDSYSNPFTKALLKNDEIKRDVIRKQVHLDCLEAKLITQMDIKIDSEQQIWVDEIIDDHLVCSSLLTQLKRKHSETNKKYELLESIVHDIVESLMSHRRPFPRRKLLKK</sequence>
<protein>
    <submittedName>
        <fullName evidence="1">Uncharacterized protein</fullName>
    </submittedName>
</protein>
<reference evidence="1 2" key="1">
    <citation type="submission" date="2024-06" db="EMBL/GenBank/DDBJ databases">
        <authorList>
            <person name="Steensen K."/>
            <person name="Seneca J."/>
            <person name="Bartlau N."/>
            <person name="Yu A.X."/>
            <person name="Polz M.F."/>
        </authorList>
    </citation>
    <scope>NUCLEOTIDE SEQUENCE [LARGE SCALE GENOMIC DNA]</scope>
    <source>
        <strain evidence="1 2">1F146</strain>
    </source>
</reference>
<accession>A0ABV4MME3</accession>
<dbReference type="EMBL" id="JBGOOS010000033">
    <property type="protein sequence ID" value="MEZ8210743.1"/>
    <property type="molecule type" value="Genomic_DNA"/>
</dbReference>
<evidence type="ECO:0000313" key="2">
    <source>
        <dbReference type="Proteomes" id="UP001569151"/>
    </source>
</evidence>
<comment type="caution">
    <text evidence="1">The sequence shown here is derived from an EMBL/GenBank/DDBJ whole genome shotgun (WGS) entry which is preliminary data.</text>
</comment>